<feature type="transmembrane region" description="Helical" evidence="9">
    <location>
        <begin position="206"/>
        <end position="225"/>
    </location>
</feature>
<evidence type="ECO:0000256" key="9">
    <source>
        <dbReference type="RuleBase" id="RU363032"/>
    </source>
</evidence>
<feature type="domain" description="ABC transmembrane type-1" evidence="10">
    <location>
        <begin position="25"/>
        <end position="225"/>
    </location>
</feature>
<feature type="transmembrane region" description="Helical" evidence="9">
    <location>
        <begin position="154"/>
        <end position="172"/>
    </location>
</feature>
<evidence type="ECO:0000256" key="6">
    <source>
        <dbReference type="ARBA" id="ARBA00022692"/>
    </source>
</evidence>
<keyword evidence="5" id="KW-0997">Cell inner membrane</keyword>
<dbReference type="GO" id="GO:0022857">
    <property type="term" value="F:transmembrane transporter activity"/>
    <property type="evidence" value="ECO:0007669"/>
    <property type="project" value="InterPro"/>
</dbReference>
<evidence type="ECO:0000256" key="7">
    <source>
        <dbReference type="ARBA" id="ARBA00022989"/>
    </source>
</evidence>
<accession>A0A2N7WPH2</accession>
<feature type="transmembrane region" description="Helical" evidence="9">
    <location>
        <begin position="70"/>
        <end position="91"/>
    </location>
</feature>
<name>A0A2N7WPH2_9BURK</name>
<dbReference type="GO" id="GO:0043190">
    <property type="term" value="C:ATP-binding cassette (ABC) transporter complex"/>
    <property type="evidence" value="ECO:0007669"/>
    <property type="project" value="InterPro"/>
</dbReference>
<dbReference type="NCBIfam" id="TIGR01726">
    <property type="entry name" value="HEQRo_perm_3TM"/>
    <property type="match status" value="1"/>
</dbReference>
<comment type="similarity">
    <text evidence="2">Belongs to the binding-protein-dependent transport system permease family. HisMQ subfamily.</text>
</comment>
<keyword evidence="8 9" id="KW-0472">Membrane</keyword>
<feature type="transmembrane region" description="Helical" evidence="9">
    <location>
        <begin position="20"/>
        <end position="49"/>
    </location>
</feature>
<evidence type="ECO:0000256" key="1">
    <source>
        <dbReference type="ARBA" id="ARBA00004429"/>
    </source>
</evidence>
<dbReference type="InterPro" id="IPR051613">
    <property type="entry name" value="ABC_transp_permease_HisMQ"/>
</dbReference>
<dbReference type="SUPFAM" id="SSF161098">
    <property type="entry name" value="MetI-like"/>
    <property type="match status" value="1"/>
</dbReference>
<dbReference type="RefSeq" id="WP_102607404.1">
    <property type="nucleotide sequence ID" value="NZ_PNYC01000027.1"/>
</dbReference>
<dbReference type="PANTHER" id="PTHR30133">
    <property type="entry name" value="CATIONIC AMINO ACID TRANSPORTER, MEMBRANE COMPONENT"/>
    <property type="match status" value="1"/>
</dbReference>
<dbReference type="PROSITE" id="PS50928">
    <property type="entry name" value="ABC_TM1"/>
    <property type="match status" value="1"/>
</dbReference>
<dbReference type="EMBL" id="PNYC01000027">
    <property type="protein sequence ID" value="PMS31235.1"/>
    <property type="molecule type" value="Genomic_DNA"/>
</dbReference>
<evidence type="ECO:0000256" key="5">
    <source>
        <dbReference type="ARBA" id="ARBA00022519"/>
    </source>
</evidence>
<comment type="subcellular location">
    <subcellularLocation>
        <location evidence="1">Cell inner membrane</location>
        <topology evidence="1">Multi-pass membrane protein</topology>
    </subcellularLocation>
    <subcellularLocation>
        <location evidence="9">Cell membrane</location>
        <topology evidence="9">Multi-pass membrane protein</topology>
    </subcellularLocation>
</comment>
<keyword evidence="12" id="KW-1185">Reference proteome</keyword>
<dbReference type="AlphaFoldDB" id="A0A2N7WPH2"/>
<dbReference type="Pfam" id="PF00528">
    <property type="entry name" value="BPD_transp_1"/>
    <property type="match status" value="1"/>
</dbReference>
<proteinExistence type="inferred from homology"/>
<evidence type="ECO:0000256" key="2">
    <source>
        <dbReference type="ARBA" id="ARBA00010072"/>
    </source>
</evidence>
<sequence>MNQINFIQLIGFGPKGWGLTLLGGAAVTVAVATSGMLLGIVLGTLGAWAKVARRRPLADIADAYTTVVRGLPDLLIIYIIYFGGSAVLTWLKPLLGSTGFVNFPGFLAGTIAIGVISGAQSTEVLRGGFNAVNKGEIEAARACGMRRELRFRRIVAPLTLRYALPGMGNIWLSALKESSLLSVTGLAELMRQTEVGSGSTRLPFDFYAAAALIYFALCTVSTLAIQRFERHYSRNVAARA</sequence>
<evidence type="ECO:0000256" key="4">
    <source>
        <dbReference type="ARBA" id="ARBA00022475"/>
    </source>
</evidence>
<keyword evidence="6 9" id="KW-0812">Transmembrane</keyword>
<dbReference type="Gene3D" id="1.10.3720.10">
    <property type="entry name" value="MetI-like"/>
    <property type="match status" value="1"/>
</dbReference>
<evidence type="ECO:0000313" key="12">
    <source>
        <dbReference type="Proteomes" id="UP000235777"/>
    </source>
</evidence>
<dbReference type="Proteomes" id="UP000235777">
    <property type="component" value="Unassembled WGS sequence"/>
</dbReference>
<evidence type="ECO:0000256" key="3">
    <source>
        <dbReference type="ARBA" id="ARBA00022448"/>
    </source>
</evidence>
<protein>
    <submittedName>
        <fullName evidence="11">ABC transporter permease</fullName>
    </submittedName>
</protein>
<keyword evidence="4" id="KW-1003">Cell membrane</keyword>
<organism evidence="11 12">
    <name type="scientific">Trinickia symbiotica</name>
    <dbReference type="NCBI Taxonomy" id="863227"/>
    <lineage>
        <taxon>Bacteria</taxon>
        <taxon>Pseudomonadati</taxon>
        <taxon>Pseudomonadota</taxon>
        <taxon>Betaproteobacteria</taxon>
        <taxon>Burkholderiales</taxon>
        <taxon>Burkholderiaceae</taxon>
        <taxon>Trinickia</taxon>
    </lineage>
</organism>
<keyword evidence="7 9" id="KW-1133">Transmembrane helix</keyword>
<evidence type="ECO:0000313" key="11">
    <source>
        <dbReference type="EMBL" id="PMS31235.1"/>
    </source>
</evidence>
<comment type="caution">
    <text evidence="11">The sequence shown here is derived from an EMBL/GenBank/DDBJ whole genome shotgun (WGS) entry which is preliminary data.</text>
</comment>
<evidence type="ECO:0000259" key="10">
    <source>
        <dbReference type="PROSITE" id="PS50928"/>
    </source>
</evidence>
<evidence type="ECO:0000256" key="8">
    <source>
        <dbReference type="ARBA" id="ARBA00023136"/>
    </source>
</evidence>
<dbReference type="CDD" id="cd06261">
    <property type="entry name" value="TM_PBP2"/>
    <property type="match status" value="1"/>
</dbReference>
<gene>
    <name evidence="11" type="ORF">C0Z20_28800</name>
</gene>
<reference evidence="11 12" key="1">
    <citation type="submission" date="2018-01" db="EMBL/GenBank/DDBJ databases">
        <title>Whole genome analyses suggest that Burkholderia sensu lato contains two further novel genera in the rhizoxinica-symbiotica group Mycetohabitans gen. nov., and Trinickia gen. nov.: implications for the evolution of diazotrophy and nodulation in the Burkholderiaceae.</title>
        <authorList>
            <person name="Estrada-de los Santos P."/>
            <person name="Palmer M."/>
            <person name="Chavez-Ramirez B."/>
            <person name="Beukes C."/>
            <person name="Steenkamp E.T."/>
            <person name="Hirsch A.M."/>
            <person name="Manyaka P."/>
            <person name="Maluk M."/>
            <person name="Lafos M."/>
            <person name="Crook M."/>
            <person name="Gross E."/>
            <person name="Simon M.F."/>
            <person name="Bueno dos Reis Junior F."/>
            <person name="Poole P.S."/>
            <person name="Venter S.N."/>
            <person name="James E.K."/>
        </authorList>
    </citation>
    <scope>NUCLEOTIDE SEQUENCE [LARGE SCALE GENOMIC DNA]</scope>
    <source>
        <strain evidence="11 12">JPY 581</strain>
    </source>
</reference>
<dbReference type="InterPro" id="IPR035906">
    <property type="entry name" value="MetI-like_sf"/>
</dbReference>
<keyword evidence="3 9" id="KW-0813">Transport</keyword>
<dbReference type="InterPro" id="IPR010065">
    <property type="entry name" value="AA_ABC_transptr_permease_3TM"/>
</dbReference>
<dbReference type="InterPro" id="IPR000515">
    <property type="entry name" value="MetI-like"/>
</dbReference>
<feature type="transmembrane region" description="Helical" evidence="9">
    <location>
        <begin position="97"/>
        <end position="116"/>
    </location>
</feature>